<keyword evidence="3" id="KW-1185">Reference proteome</keyword>
<dbReference type="AlphaFoldDB" id="A0A9J5WY83"/>
<evidence type="ECO:0000313" key="2">
    <source>
        <dbReference type="EMBL" id="KAG5580327.1"/>
    </source>
</evidence>
<sequence length="80" mass="8913">MKKGRNLPEMKGYKYKKHKTGPNQTNQVVQQGNKEYNNRTGIDSMLPIPTHPNSVSAACIVEVDEGMDGGSQENHTNLQE</sequence>
<dbReference type="Proteomes" id="UP000824120">
    <property type="component" value="Chromosome 10"/>
</dbReference>
<gene>
    <name evidence="2" type="ORF">H5410_050954</name>
</gene>
<feature type="compositionally biased region" description="Basic and acidic residues" evidence="1">
    <location>
        <begin position="1"/>
        <end position="12"/>
    </location>
</feature>
<dbReference type="EMBL" id="JACXVP010000010">
    <property type="protein sequence ID" value="KAG5580327.1"/>
    <property type="molecule type" value="Genomic_DNA"/>
</dbReference>
<accession>A0A9J5WY83</accession>
<evidence type="ECO:0000256" key="1">
    <source>
        <dbReference type="SAM" id="MobiDB-lite"/>
    </source>
</evidence>
<evidence type="ECO:0000313" key="3">
    <source>
        <dbReference type="Proteomes" id="UP000824120"/>
    </source>
</evidence>
<feature type="region of interest" description="Disordered" evidence="1">
    <location>
        <begin position="1"/>
        <end position="26"/>
    </location>
</feature>
<name>A0A9J5WY83_SOLCO</name>
<reference evidence="2 3" key="1">
    <citation type="submission" date="2020-09" db="EMBL/GenBank/DDBJ databases">
        <title>De no assembly of potato wild relative species, Solanum commersonii.</title>
        <authorList>
            <person name="Cho K."/>
        </authorList>
    </citation>
    <scope>NUCLEOTIDE SEQUENCE [LARGE SCALE GENOMIC DNA]</scope>
    <source>
        <strain evidence="2">LZ3.2</strain>
        <tissue evidence="2">Leaf</tissue>
    </source>
</reference>
<protein>
    <submittedName>
        <fullName evidence="2">Uncharacterized protein</fullName>
    </submittedName>
</protein>
<organism evidence="2 3">
    <name type="scientific">Solanum commersonii</name>
    <name type="common">Commerson's wild potato</name>
    <name type="synonym">Commerson's nightshade</name>
    <dbReference type="NCBI Taxonomy" id="4109"/>
    <lineage>
        <taxon>Eukaryota</taxon>
        <taxon>Viridiplantae</taxon>
        <taxon>Streptophyta</taxon>
        <taxon>Embryophyta</taxon>
        <taxon>Tracheophyta</taxon>
        <taxon>Spermatophyta</taxon>
        <taxon>Magnoliopsida</taxon>
        <taxon>eudicotyledons</taxon>
        <taxon>Gunneridae</taxon>
        <taxon>Pentapetalae</taxon>
        <taxon>asterids</taxon>
        <taxon>lamiids</taxon>
        <taxon>Solanales</taxon>
        <taxon>Solanaceae</taxon>
        <taxon>Solanoideae</taxon>
        <taxon>Solaneae</taxon>
        <taxon>Solanum</taxon>
    </lineage>
</organism>
<proteinExistence type="predicted"/>
<comment type="caution">
    <text evidence="2">The sequence shown here is derived from an EMBL/GenBank/DDBJ whole genome shotgun (WGS) entry which is preliminary data.</text>
</comment>